<dbReference type="Proteomes" id="UP001057402">
    <property type="component" value="Chromosome 6"/>
</dbReference>
<gene>
    <name evidence="1" type="ORF">MLD38_021020</name>
</gene>
<organism evidence="1 2">
    <name type="scientific">Melastoma candidum</name>
    <dbReference type="NCBI Taxonomy" id="119954"/>
    <lineage>
        <taxon>Eukaryota</taxon>
        <taxon>Viridiplantae</taxon>
        <taxon>Streptophyta</taxon>
        <taxon>Embryophyta</taxon>
        <taxon>Tracheophyta</taxon>
        <taxon>Spermatophyta</taxon>
        <taxon>Magnoliopsida</taxon>
        <taxon>eudicotyledons</taxon>
        <taxon>Gunneridae</taxon>
        <taxon>Pentapetalae</taxon>
        <taxon>rosids</taxon>
        <taxon>malvids</taxon>
        <taxon>Myrtales</taxon>
        <taxon>Melastomataceae</taxon>
        <taxon>Melastomatoideae</taxon>
        <taxon>Melastomateae</taxon>
        <taxon>Melastoma</taxon>
    </lineage>
</organism>
<accession>A0ACB9QE89</accession>
<comment type="caution">
    <text evidence="1">The sequence shown here is derived from an EMBL/GenBank/DDBJ whole genome shotgun (WGS) entry which is preliminary data.</text>
</comment>
<dbReference type="EMBL" id="CM042885">
    <property type="protein sequence ID" value="KAI4364993.1"/>
    <property type="molecule type" value="Genomic_DNA"/>
</dbReference>
<proteinExistence type="predicted"/>
<protein>
    <submittedName>
        <fullName evidence="1">Uncharacterized protein</fullName>
    </submittedName>
</protein>
<evidence type="ECO:0000313" key="2">
    <source>
        <dbReference type="Proteomes" id="UP001057402"/>
    </source>
</evidence>
<reference evidence="2" key="1">
    <citation type="journal article" date="2023" name="Front. Plant Sci.">
        <title>Chromosomal-level genome assembly of Melastoma candidum provides insights into trichome evolution.</title>
        <authorList>
            <person name="Zhong Y."/>
            <person name="Wu W."/>
            <person name="Sun C."/>
            <person name="Zou P."/>
            <person name="Liu Y."/>
            <person name="Dai S."/>
            <person name="Zhou R."/>
        </authorList>
    </citation>
    <scope>NUCLEOTIDE SEQUENCE [LARGE SCALE GENOMIC DNA]</scope>
</reference>
<evidence type="ECO:0000313" key="1">
    <source>
        <dbReference type="EMBL" id="KAI4364993.1"/>
    </source>
</evidence>
<sequence>MMSGGGGGGAAMMRKPGWLEGLMGETFFGSCGSHEDRRKNEKNIFCLRCCLSICPHCLPSHRPHPLLQVRRYVYHDVVRLGDLEKLIDCSFIQPYTINGAKVIFLTQRAQTRSCKGSSHFCFNCDRILQEPFHFCSLTCKVNHLLYQVGGSLSGILRKFDESEFTITQFEGLRMDSGGLYDVVAEEDVDFPSNTIQENTSLSAPHHKQGLSSSSECELPASASPVNTRRSGKKKGMIGGGGGYIPGMVMSLGNGGNANRRKGAPHRAPFS</sequence>
<keyword evidence="2" id="KW-1185">Reference proteome</keyword>
<name>A0ACB9QE89_9MYRT</name>